<reference evidence="2 3" key="1">
    <citation type="submission" date="2016-10" db="EMBL/GenBank/DDBJ databases">
        <authorList>
            <person name="de Groot N.N."/>
        </authorList>
    </citation>
    <scope>NUCLEOTIDE SEQUENCE [LARGE SCALE GENOMIC DNA]</scope>
    <source>
        <strain evidence="2 3">CGMCC 1.6134</strain>
    </source>
</reference>
<dbReference type="Proteomes" id="UP000199668">
    <property type="component" value="Unassembled WGS sequence"/>
</dbReference>
<proteinExistence type="predicted"/>
<dbReference type="EMBL" id="FOTY01000045">
    <property type="protein sequence ID" value="SFM41206.1"/>
    <property type="molecule type" value="Genomic_DNA"/>
</dbReference>
<dbReference type="STRING" id="266892.SAMN04488054_14512"/>
<dbReference type="OrthoDB" id="9807519at2"/>
<keyword evidence="3" id="KW-1185">Reference proteome</keyword>
<protein>
    <submittedName>
        <fullName evidence="2">The GLUG motif-containing protein</fullName>
    </submittedName>
</protein>
<gene>
    <name evidence="2" type="ORF">SAMN04488054_14512</name>
</gene>
<evidence type="ECO:0000259" key="1">
    <source>
        <dbReference type="Pfam" id="PF07581"/>
    </source>
</evidence>
<dbReference type="AlphaFoldDB" id="A0A1I4QNC6"/>
<dbReference type="InterPro" id="IPR011493">
    <property type="entry name" value="GLUG"/>
</dbReference>
<dbReference type="RefSeq" id="WP_090928794.1">
    <property type="nucleotide sequence ID" value="NZ_FOTY01000045.1"/>
</dbReference>
<dbReference type="Gene3D" id="2.160.20.110">
    <property type="match status" value="1"/>
</dbReference>
<organism evidence="2 3">
    <name type="scientific">Salibacterium qingdaonense</name>
    <dbReference type="NCBI Taxonomy" id="266892"/>
    <lineage>
        <taxon>Bacteria</taxon>
        <taxon>Bacillati</taxon>
        <taxon>Bacillota</taxon>
        <taxon>Bacilli</taxon>
        <taxon>Bacillales</taxon>
        <taxon>Bacillaceae</taxon>
    </lineage>
</organism>
<name>A0A1I4QNC6_9BACI</name>
<feature type="domain" description="GLUG" evidence="1">
    <location>
        <begin position="168"/>
        <end position="195"/>
    </location>
</feature>
<evidence type="ECO:0000313" key="3">
    <source>
        <dbReference type="Proteomes" id="UP000199668"/>
    </source>
</evidence>
<dbReference type="Pfam" id="PF07581">
    <property type="entry name" value="Glug"/>
    <property type="match status" value="1"/>
</dbReference>
<evidence type="ECO:0000313" key="2">
    <source>
        <dbReference type="EMBL" id="SFM41206.1"/>
    </source>
</evidence>
<sequence length="371" mass="41215">MANGNFAGGNGSESNPYQIEDAHDLDAVRNDLTAYYELINDIDLDVSPYNEGEGWNPIGDYDNAFKGTLHGQGFEIKKLFIEKTEYKQRFGLFGFTNGSTIEGLKVTNVNLLNVNYAGIIVGNQENGSKIANSFSNGKINEGEVIGGLVGYNDSSTIENSFSFCEVNGSNYIGGLIGRNYGEQPEIYNSYSTGKVQGESDYGGLIGSDASANSVIYNSFWDTKTSTQPTSAGGIGLTTSKMQDPQTFIDAGWDEEKTEDGKQVWILKNGEYPKLWFDYSFGSVIFKAENEFIVPSINEEKNITYLNKEFLNKEDFDKHGIKGEEVNNVDFKTLYDKKTYEMKQDPDNSNIYSQKLDLSKMKIKNASINTEN</sequence>
<accession>A0A1I4QNC6</accession>